<evidence type="ECO:0000313" key="2">
    <source>
        <dbReference type="EMBL" id="BBC14896.1"/>
    </source>
</evidence>
<gene>
    <name evidence="2" type="primary">ATP8</name>
</gene>
<dbReference type="EMBL" id="LC228485">
    <property type="protein sequence ID" value="BBC14896.1"/>
    <property type="molecule type" value="Genomic_DNA"/>
</dbReference>
<evidence type="ECO:0000256" key="1">
    <source>
        <dbReference type="SAM" id="Phobius"/>
    </source>
</evidence>
<protein>
    <submittedName>
        <fullName evidence="2">ATP synthase F0 subunit 8</fullName>
    </submittedName>
</protein>
<keyword evidence="1" id="KW-0472">Membrane</keyword>
<reference evidence="2" key="1">
    <citation type="journal article" date="2017" name="BMC Evol. Biol.">
        <title>A new species of Xenoturbella from the western Pacific Ocean and the evolution of Xenoturbella.</title>
        <authorList>
            <person name="Nakano H."/>
            <person name="Miyazawa H."/>
            <person name="Maeno A."/>
            <person name="Shiroishi T."/>
            <person name="Kakui K."/>
            <person name="Koyanagi R."/>
            <person name="Kanda M."/>
            <person name="Satoh N."/>
            <person name="Omori A."/>
            <person name="Kohtsuka H."/>
        </authorList>
    </citation>
    <scope>NUCLEOTIDE SEQUENCE</scope>
</reference>
<keyword evidence="2" id="KW-0496">Mitochondrion</keyword>
<organism evidence="2">
    <name type="scientific">Xenoturbella japonica</name>
    <dbReference type="NCBI Taxonomy" id="1975665"/>
    <lineage>
        <taxon>Eukaryota</taxon>
        <taxon>Metazoa</taxon>
        <taxon>Xenacoelomorpha</taxon>
        <taxon>Xenoturbellida</taxon>
        <taxon>Xenoturbellidae</taxon>
        <taxon>Xenoturbella</taxon>
    </lineage>
</organism>
<dbReference type="CTD" id="4509"/>
<accession>A0A2Z5WL32</accession>
<dbReference type="AlphaFoldDB" id="A0A2Z5WL32"/>
<feature type="transmembrane region" description="Helical" evidence="1">
    <location>
        <begin position="6"/>
        <end position="28"/>
    </location>
</feature>
<geneLocation type="mitochondrion" evidence="2"/>
<dbReference type="GeneID" id="35456838"/>
<sequence>MPQLKFSLWMTMFITTWTFMMMTALFNFNETMITSPVSENLSTKEENNKKWQNQF</sequence>
<proteinExistence type="predicted"/>
<keyword evidence="1" id="KW-1133">Transmembrane helix</keyword>
<dbReference type="RefSeq" id="YP_009455558.1">
    <property type="nucleotide sequence ID" value="NC_036763.1"/>
</dbReference>
<name>A0A2Z5WL32_9BILA</name>
<keyword evidence="1" id="KW-0812">Transmembrane</keyword>